<dbReference type="AlphaFoldDB" id="A0A8J5Y3M6"/>
<reference evidence="1" key="1">
    <citation type="submission" date="2021-05" db="EMBL/GenBank/DDBJ databases">
        <title>The genome of the haptophyte Pavlova lutheri (Diacronema luteri, Pavlovales) - a model for lipid biosynthesis in eukaryotic algae.</title>
        <authorList>
            <person name="Hulatt C.J."/>
            <person name="Posewitz M.C."/>
        </authorList>
    </citation>
    <scope>NUCLEOTIDE SEQUENCE</scope>
    <source>
        <strain evidence="1">NIVA-4/92</strain>
    </source>
</reference>
<dbReference type="EMBL" id="JAGTXO010000001">
    <property type="protein sequence ID" value="KAG8470965.1"/>
    <property type="molecule type" value="Genomic_DNA"/>
</dbReference>
<sequence>MHMIDAAGFLLVSRTAEGSALRRVAIALSSPELTERAFRAVLRTHLQLWESTSSHAAARQRVLRFARGGLGVAKAIARAAFFAAAQAAHENGLPVPAEHLPAQAGAEPAGLGALWGHV</sequence>
<organism evidence="1 2">
    <name type="scientific">Diacronema lutheri</name>
    <name type="common">Unicellular marine alga</name>
    <name type="synonym">Monochrysis lutheri</name>
    <dbReference type="NCBI Taxonomy" id="2081491"/>
    <lineage>
        <taxon>Eukaryota</taxon>
        <taxon>Haptista</taxon>
        <taxon>Haptophyta</taxon>
        <taxon>Pavlovophyceae</taxon>
        <taxon>Pavlovales</taxon>
        <taxon>Pavlovaceae</taxon>
        <taxon>Diacronema</taxon>
    </lineage>
</organism>
<dbReference type="Proteomes" id="UP000751190">
    <property type="component" value="Unassembled WGS sequence"/>
</dbReference>
<keyword evidence="2" id="KW-1185">Reference proteome</keyword>
<gene>
    <name evidence="1" type="ORF">KFE25_009386</name>
</gene>
<protein>
    <submittedName>
        <fullName evidence="1">Uncharacterized protein</fullName>
    </submittedName>
</protein>
<evidence type="ECO:0000313" key="1">
    <source>
        <dbReference type="EMBL" id="KAG8470965.1"/>
    </source>
</evidence>
<proteinExistence type="predicted"/>
<accession>A0A8J5Y3M6</accession>
<name>A0A8J5Y3M6_DIALT</name>
<evidence type="ECO:0000313" key="2">
    <source>
        <dbReference type="Proteomes" id="UP000751190"/>
    </source>
</evidence>
<comment type="caution">
    <text evidence="1">The sequence shown here is derived from an EMBL/GenBank/DDBJ whole genome shotgun (WGS) entry which is preliminary data.</text>
</comment>